<comment type="similarity">
    <text evidence="1">Belongs to the sigma-70 factor family. ECF subfamily.</text>
</comment>
<accession>A0ABW4BBV1</accession>
<evidence type="ECO:0000256" key="2">
    <source>
        <dbReference type="ARBA" id="ARBA00023015"/>
    </source>
</evidence>
<dbReference type="SUPFAM" id="SSF88946">
    <property type="entry name" value="Sigma2 domain of RNA polymerase sigma factors"/>
    <property type="match status" value="1"/>
</dbReference>
<dbReference type="PANTHER" id="PTHR43133">
    <property type="entry name" value="RNA POLYMERASE ECF-TYPE SIGMA FACTO"/>
    <property type="match status" value="1"/>
</dbReference>
<organism evidence="7 8">
    <name type="scientific">Lacticaseibacillus jixianensis</name>
    <dbReference type="NCBI Taxonomy" id="2486012"/>
    <lineage>
        <taxon>Bacteria</taxon>
        <taxon>Bacillati</taxon>
        <taxon>Bacillota</taxon>
        <taxon>Bacilli</taxon>
        <taxon>Lactobacillales</taxon>
        <taxon>Lactobacillaceae</taxon>
        <taxon>Lacticaseibacillus</taxon>
    </lineage>
</organism>
<dbReference type="SUPFAM" id="SSF88659">
    <property type="entry name" value="Sigma3 and sigma4 domains of RNA polymerase sigma factors"/>
    <property type="match status" value="1"/>
</dbReference>
<comment type="caution">
    <text evidence="7">The sequence shown here is derived from an EMBL/GenBank/DDBJ whole genome shotgun (WGS) entry which is preliminary data.</text>
</comment>
<dbReference type="InterPro" id="IPR013249">
    <property type="entry name" value="RNA_pol_sigma70_r4_t2"/>
</dbReference>
<dbReference type="RefSeq" id="WP_125586947.1">
    <property type="nucleotide sequence ID" value="NZ_JBHTMO010000027.1"/>
</dbReference>
<proteinExistence type="inferred from homology"/>
<dbReference type="CDD" id="cd06171">
    <property type="entry name" value="Sigma70_r4"/>
    <property type="match status" value="1"/>
</dbReference>
<keyword evidence="8" id="KW-1185">Reference proteome</keyword>
<dbReference type="Gene3D" id="1.10.1740.10">
    <property type="match status" value="1"/>
</dbReference>
<dbReference type="InterPro" id="IPR013324">
    <property type="entry name" value="RNA_pol_sigma_r3/r4-like"/>
</dbReference>
<dbReference type="EMBL" id="JBHTMO010000027">
    <property type="protein sequence ID" value="MFD1393672.1"/>
    <property type="molecule type" value="Genomic_DNA"/>
</dbReference>
<dbReference type="Pfam" id="PF08281">
    <property type="entry name" value="Sigma70_r4_2"/>
    <property type="match status" value="1"/>
</dbReference>
<keyword evidence="3" id="KW-0731">Sigma factor</keyword>
<evidence type="ECO:0000256" key="1">
    <source>
        <dbReference type="ARBA" id="ARBA00010641"/>
    </source>
</evidence>
<evidence type="ECO:0000256" key="3">
    <source>
        <dbReference type="ARBA" id="ARBA00023082"/>
    </source>
</evidence>
<evidence type="ECO:0000256" key="4">
    <source>
        <dbReference type="ARBA" id="ARBA00023163"/>
    </source>
</evidence>
<dbReference type="InterPro" id="IPR014284">
    <property type="entry name" value="RNA_pol_sigma-70_dom"/>
</dbReference>
<evidence type="ECO:0000259" key="6">
    <source>
        <dbReference type="Pfam" id="PF08281"/>
    </source>
</evidence>
<feature type="domain" description="RNA polymerase sigma factor 70 region 4 type 2" evidence="6">
    <location>
        <begin position="97"/>
        <end position="145"/>
    </location>
</feature>
<evidence type="ECO:0000259" key="5">
    <source>
        <dbReference type="Pfam" id="PF04542"/>
    </source>
</evidence>
<sequence>MAHSEFDQHLLALGDQVVRRLQARGIQRADAEDAVATAYEKIIVLLPRLTVRNFDGWFYRIALNAFLDELRKHRREALAAHLPEQPAGQTPAATFGDLIAPLPPNQRELVALKYYYGFSYEEIAQLLGLKPASVKTMLARTRKQLRLKWEDQQC</sequence>
<dbReference type="NCBIfam" id="TIGR02937">
    <property type="entry name" value="sigma70-ECF"/>
    <property type="match status" value="1"/>
</dbReference>
<reference evidence="8" key="1">
    <citation type="journal article" date="2019" name="Int. J. Syst. Evol. Microbiol.">
        <title>The Global Catalogue of Microorganisms (GCM) 10K type strain sequencing project: providing services to taxonomists for standard genome sequencing and annotation.</title>
        <authorList>
            <consortium name="The Broad Institute Genomics Platform"/>
            <consortium name="The Broad Institute Genome Sequencing Center for Infectious Disease"/>
            <person name="Wu L."/>
            <person name="Ma J."/>
        </authorList>
    </citation>
    <scope>NUCLEOTIDE SEQUENCE [LARGE SCALE GENOMIC DNA]</scope>
    <source>
        <strain evidence="8">CCM 8911</strain>
    </source>
</reference>
<dbReference type="InterPro" id="IPR039425">
    <property type="entry name" value="RNA_pol_sigma-70-like"/>
</dbReference>
<keyword evidence="2" id="KW-0805">Transcription regulation</keyword>
<feature type="domain" description="RNA polymerase sigma-70 region 2" evidence="5">
    <location>
        <begin position="14"/>
        <end position="75"/>
    </location>
</feature>
<evidence type="ECO:0000313" key="7">
    <source>
        <dbReference type="EMBL" id="MFD1393672.1"/>
    </source>
</evidence>
<dbReference type="Gene3D" id="1.10.10.10">
    <property type="entry name" value="Winged helix-like DNA-binding domain superfamily/Winged helix DNA-binding domain"/>
    <property type="match status" value="1"/>
</dbReference>
<evidence type="ECO:0000313" key="8">
    <source>
        <dbReference type="Proteomes" id="UP001597249"/>
    </source>
</evidence>
<dbReference type="InterPro" id="IPR036388">
    <property type="entry name" value="WH-like_DNA-bd_sf"/>
</dbReference>
<gene>
    <name evidence="7" type="ORF">ACFQ3L_08860</name>
</gene>
<dbReference type="InterPro" id="IPR007627">
    <property type="entry name" value="RNA_pol_sigma70_r2"/>
</dbReference>
<name>A0ABW4BBV1_9LACO</name>
<protein>
    <submittedName>
        <fullName evidence="7">RNA polymerase sigma factor</fullName>
    </submittedName>
</protein>
<keyword evidence="4" id="KW-0804">Transcription</keyword>
<dbReference type="Proteomes" id="UP001597249">
    <property type="component" value="Unassembled WGS sequence"/>
</dbReference>
<dbReference type="InterPro" id="IPR013325">
    <property type="entry name" value="RNA_pol_sigma_r2"/>
</dbReference>
<dbReference type="Pfam" id="PF04542">
    <property type="entry name" value="Sigma70_r2"/>
    <property type="match status" value="1"/>
</dbReference>
<dbReference type="PANTHER" id="PTHR43133:SF51">
    <property type="entry name" value="RNA POLYMERASE SIGMA FACTOR"/>
    <property type="match status" value="1"/>
</dbReference>